<keyword evidence="2" id="KW-1185">Reference proteome</keyword>
<name>A0ACC7NUD1_9BACL</name>
<dbReference type="Proteomes" id="UP001631969">
    <property type="component" value="Unassembled WGS sequence"/>
</dbReference>
<proteinExistence type="predicted"/>
<organism evidence="1 2">
    <name type="scientific">Paenibacillus mesotrionivorans</name>
    <dbReference type="NCBI Taxonomy" id="3160968"/>
    <lineage>
        <taxon>Bacteria</taxon>
        <taxon>Bacillati</taxon>
        <taxon>Bacillota</taxon>
        <taxon>Bacilli</taxon>
        <taxon>Bacillales</taxon>
        <taxon>Paenibacillaceae</taxon>
        <taxon>Paenibacillus</taxon>
    </lineage>
</organism>
<evidence type="ECO:0000313" key="2">
    <source>
        <dbReference type="Proteomes" id="UP001631969"/>
    </source>
</evidence>
<dbReference type="EMBL" id="JBJURJ010000001">
    <property type="protein sequence ID" value="MFM9326954.1"/>
    <property type="molecule type" value="Genomic_DNA"/>
</dbReference>
<protein>
    <submittedName>
        <fullName evidence="1">Menaquinone biosynthetic enzyme MqnA/MqnD family protein</fullName>
    </submittedName>
</protein>
<evidence type="ECO:0000313" key="1">
    <source>
        <dbReference type="EMBL" id="MFM9326954.1"/>
    </source>
</evidence>
<accession>A0ACC7NUD1</accession>
<comment type="caution">
    <text evidence="1">The sequence shown here is derived from an EMBL/GenBank/DDBJ whole genome shotgun (WGS) entry which is preliminary data.</text>
</comment>
<sequence>MNPYPIRIGRIDYTNVWPIFHHFPEHRFTGRVELLRQVPASLNRAMAEGTVAMGPISSFAYGEHADEYVLLPDLSVSAWGPVNSILLFHRKPLAEIANGRIALVNTSATSVNLLKIILEHYYKGTPSYFSSPPNLDAMMQEADGALLIGDDAIRASWLDHGYQVTDLGQEWNRLTGHWMSFAVWAIREDAVNAYPELVREVYESFVESKEKGLKDASGMISLAVATIGGTEAYWDRYFHQLTYDFAEPQWKGLSLYFKLAAELGLLDKQPTIRIWKENTLMQVKE</sequence>
<gene>
    <name evidence="1" type="ORF">ACI1P1_01445</name>
</gene>
<reference evidence="1" key="1">
    <citation type="submission" date="2024-12" db="EMBL/GenBank/DDBJ databases">
        <authorList>
            <person name="Wu N."/>
        </authorList>
    </citation>
    <scope>NUCLEOTIDE SEQUENCE</scope>
    <source>
        <strain evidence="1">P15</strain>
    </source>
</reference>